<dbReference type="AlphaFoldDB" id="A0A0M8MD79"/>
<dbReference type="RefSeq" id="WP_054409450.1">
    <property type="nucleotide sequence ID" value="NZ_FOYA01000002.1"/>
</dbReference>
<keyword evidence="3" id="KW-1185">Reference proteome</keyword>
<feature type="transmembrane region" description="Helical" evidence="1">
    <location>
        <begin position="6"/>
        <end position="27"/>
    </location>
</feature>
<dbReference type="STRING" id="1202724.AM493_18040"/>
<comment type="caution">
    <text evidence="2">The sequence shown here is derived from an EMBL/GenBank/DDBJ whole genome shotgun (WGS) entry which is preliminary data.</text>
</comment>
<protein>
    <submittedName>
        <fullName evidence="2">Uncharacterized protein</fullName>
    </submittedName>
</protein>
<organism evidence="2 3">
    <name type="scientific">Flavobacterium akiainvivens</name>
    <dbReference type="NCBI Taxonomy" id="1202724"/>
    <lineage>
        <taxon>Bacteria</taxon>
        <taxon>Pseudomonadati</taxon>
        <taxon>Bacteroidota</taxon>
        <taxon>Flavobacteriia</taxon>
        <taxon>Flavobacteriales</taxon>
        <taxon>Flavobacteriaceae</taxon>
        <taxon>Flavobacterium</taxon>
    </lineage>
</organism>
<dbReference type="Proteomes" id="UP000037755">
    <property type="component" value="Unassembled WGS sequence"/>
</dbReference>
<reference evidence="2 3" key="1">
    <citation type="submission" date="2015-08" db="EMBL/GenBank/DDBJ databases">
        <title>Whole genome sequence of Flavobacterium akiainvivens IK-1T, from decaying Wikstroemia oahuensis, an endemic Hawaiian shrub.</title>
        <authorList>
            <person name="Wan X."/>
            <person name="Hou S."/>
            <person name="Saito J."/>
            <person name="Donachie S."/>
        </authorList>
    </citation>
    <scope>NUCLEOTIDE SEQUENCE [LARGE SCALE GENOMIC DNA]</scope>
    <source>
        <strain evidence="2 3">IK-1</strain>
    </source>
</reference>
<gene>
    <name evidence="2" type="ORF">AM493_18040</name>
</gene>
<evidence type="ECO:0000313" key="2">
    <source>
        <dbReference type="EMBL" id="KOS07735.1"/>
    </source>
</evidence>
<feature type="transmembrane region" description="Helical" evidence="1">
    <location>
        <begin position="34"/>
        <end position="55"/>
    </location>
</feature>
<keyword evidence="1" id="KW-0472">Membrane</keyword>
<evidence type="ECO:0000256" key="1">
    <source>
        <dbReference type="SAM" id="Phobius"/>
    </source>
</evidence>
<proteinExistence type="predicted"/>
<keyword evidence="1" id="KW-0812">Transmembrane</keyword>
<dbReference type="PATRIC" id="fig|1202724.3.peg.3746"/>
<evidence type="ECO:0000313" key="3">
    <source>
        <dbReference type="Proteomes" id="UP000037755"/>
    </source>
</evidence>
<dbReference type="OrthoDB" id="769570at2"/>
<name>A0A0M8MD79_9FLAO</name>
<dbReference type="EMBL" id="LIYD01000005">
    <property type="protein sequence ID" value="KOS07735.1"/>
    <property type="molecule type" value="Genomic_DNA"/>
</dbReference>
<sequence length="176" mass="20469">MGFGFNLAFIFIIIPGLALLFIIWLTGKKIAGKLILYIIAGVIGLVMVSAILRFFTSKTVLDKDDYYGTYVIDRSYFSGKQANWQYNSFRFEIKENDSIYFYHTDGEKILKVYNGIISTVEPYNSARLVIKMNKPTHHIIEGNPTTYRSAWSFYFVFNSEKFNNVFFKKGEWKPLE</sequence>
<accession>A0A0M8MD79</accession>
<keyword evidence="1" id="KW-1133">Transmembrane helix</keyword>